<dbReference type="OrthoDB" id="5512589at2759"/>
<dbReference type="GO" id="GO:0016757">
    <property type="term" value="F:glycosyltransferase activity"/>
    <property type="evidence" value="ECO:0007669"/>
    <property type="project" value="UniProtKB-KW"/>
</dbReference>
<keyword evidence="1" id="KW-0328">Glycosyltransferase</keyword>
<proteinExistence type="predicted"/>
<dbReference type="AlphaFoldDB" id="A0A0K2U628"/>
<reference evidence="1" key="1">
    <citation type="submission" date="2014-05" db="EMBL/GenBank/DDBJ databases">
        <authorList>
            <person name="Chronopoulou M."/>
        </authorList>
    </citation>
    <scope>NUCLEOTIDE SEQUENCE</scope>
    <source>
        <tissue evidence="1">Whole organism</tissue>
    </source>
</reference>
<evidence type="ECO:0000313" key="1">
    <source>
        <dbReference type="EMBL" id="CDW33734.1"/>
    </source>
</evidence>
<keyword evidence="1" id="KW-0808">Transferase</keyword>
<dbReference type="EMBL" id="HACA01016373">
    <property type="protein sequence ID" value="CDW33734.1"/>
    <property type="molecule type" value="Transcribed_RNA"/>
</dbReference>
<organism evidence="1">
    <name type="scientific">Lepeophtheirus salmonis</name>
    <name type="common">Salmon louse</name>
    <name type="synonym">Caligus salmonis</name>
    <dbReference type="NCBI Taxonomy" id="72036"/>
    <lineage>
        <taxon>Eukaryota</taxon>
        <taxon>Metazoa</taxon>
        <taxon>Ecdysozoa</taxon>
        <taxon>Arthropoda</taxon>
        <taxon>Crustacea</taxon>
        <taxon>Multicrustacea</taxon>
        <taxon>Hexanauplia</taxon>
        <taxon>Copepoda</taxon>
        <taxon>Siphonostomatoida</taxon>
        <taxon>Caligidae</taxon>
        <taxon>Lepeophtheirus</taxon>
    </lineage>
</organism>
<sequence>MFRRAFLFTKAKILFFLLSLTAVLIILHVPSIKHSEKKVMVPIWPMNQSRDVDTYVKSNFLLEPDDVCSKSKELIVFITSSPRNFEKRESIRSSWAKDAPSNVGVIFVLGQYQDLHRMNLALDIGT</sequence>
<name>A0A0K2U628_LEPSM</name>
<accession>A0A0K2U628</accession>
<protein>
    <submittedName>
        <fullName evidence="1">Beta1,3galactosyltransferase 1like [Bombus terrestris]</fullName>
    </submittedName>
</protein>